<evidence type="ECO:0000313" key="10">
    <source>
        <dbReference type="EMBL" id="CFX27839.1"/>
    </source>
</evidence>
<keyword evidence="6" id="KW-0067">ATP-binding</keyword>
<keyword evidence="11" id="KW-1185">Reference proteome</keyword>
<dbReference type="Pfam" id="PF00005">
    <property type="entry name" value="ABC_tran"/>
    <property type="match status" value="1"/>
</dbReference>
<keyword evidence="5" id="KW-0547">Nucleotide-binding</keyword>
<dbReference type="GO" id="GO:0005524">
    <property type="term" value="F:ATP binding"/>
    <property type="evidence" value="ECO:0007669"/>
    <property type="project" value="UniProtKB-KW"/>
</dbReference>
<keyword evidence="8" id="KW-0472">Membrane</keyword>
<feature type="domain" description="ABC transporter" evidence="9">
    <location>
        <begin position="1"/>
        <end position="238"/>
    </location>
</feature>
<dbReference type="Gene3D" id="3.40.50.300">
    <property type="entry name" value="P-loop containing nucleotide triphosphate hydrolases"/>
    <property type="match status" value="1"/>
</dbReference>
<accession>A0A0E4GAB5</accession>
<evidence type="ECO:0000256" key="4">
    <source>
        <dbReference type="ARBA" id="ARBA00022475"/>
    </source>
</evidence>
<proteinExistence type="inferred from homology"/>
<evidence type="ECO:0000259" key="9">
    <source>
        <dbReference type="PROSITE" id="PS50893"/>
    </source>
</evidence>
<dbReference type="GO" id="GO:0042626">
    <property type="term" value="F:ATPase-coupled transmembrane transporter activity"/>
    <property type="evidence" value="ECO:0007669"/>
    <property type="project" value="TreeGrafter"/>
</dbReference>
<dbReference type="PROSITE" id="PS50893">
    <property type="entry name" value="ABC_TRANSPORTER_2"/>
    <property type="match status" value="1"/>
</dbReference>
<dbReference type="InterPro" id="IPR027417">
    <property type="entry name" value="P-loop_NTPase"/>
</dbReference>
<evidence type="ECO:0000256" key="5">
    <source>
        <dbReference type="ARBA" id="ARBA00022741"/>
    </source>
</evidence>
<dbReference type="STRING" id="690567.910"/>
<organism evidence="10 11">
    <name type="scientific">Syntrophomonas zehnderi OL-4</name>
    <dbReference type="NCBI Taxonomy" id="690567"/>
    <lineage>
        <taxon>Bacteria</taxon>
        <taxon>Bacillati</taxon>
        <taxon>Bacillota</taxon>
        <taxon>Clostridia</taxon>
        <taxon>Eubacteriales</taxon>
        <taxon>Syntrophomonadaceae</taxon>
        <taxon>Syntrophomonas</taxon>
    </lineage>
</organism>
<evidence type="ECO:0000313" key="11">
    <source>
        <dbReference type="Proteomes" id="UP000045545"/>
    </source>
</evidence>
<dbReference type="RefSeq" id="WP_341363010.1">
    <property type="nucleotide sequence ID" value="NZ_CGIH01000013.1"/>
</dbReference>
<keyword evidence="3" id="KW-0813">Transport</keyword>
<dbReference type="AlphaFoldDB" id="A0A0E4GAB5"/>
<dbReference type="SMART" id="SM00382">
    <property type="entry name" value="AAA"/>
    <property type="match status" value="1"/>
</dbReference>
<protein>
    <submittedName>
        <fullName evidence="10">ABC transporter-like</fullName>
    </submittedName>
</protein>
<evidence type="ECO:0000256" key="7">
    <source>
        <dbReference type="ARBA" id="ARBA00022967"/>
    </source>
</evidence>
<comment type="subcellular location">
    <subcellularLocation>
        <location evidence="1">Cell membrane</location>
        <topology evidence="1">Peripheral membrane protein</topology>
    </subcellularLocation>
</comment>
<dbReference type="InterPro" id="IPR017871">
    <property type="entry name" value="ABC_transporter-like_CS"/>
</dbReference>
<dbReference type="PROSITE" id="PS00211">
    <property type="entry name" value="ABC_TRANSPORTER_1"/>
    <property type="match status" value="1"/>
</dbReference>
<dbReference type="EMBL" id="CGIH01000013">
    <property type="protein sequence ID" value="CFX27839.1"/>
    <property type="molecule type" value="Genomic_DNA"/>
</dbReference>
<name>A0A0E4GAB5_9FIRM</name>
<dbReference type="CDD" id="cd03225">
    <property type="entry name" value="ABC_cobalt_CbiO_domain1"/>
    <property type="match status" value="1"/>
</dbReference>
<evidence type="ECO:0000256" key="8">
    <source>
        <dbReference type="ARBA" id="ARBA00023136"/>
    </source>
</evidence>
<evidence type="ECO:0000256" key="1">
    <source>
        <dbReference type="ARBA" id="ARBA00004202"/>
    </source>
</evidence>
<dbReference type="InterPro" id="IPR003439">
    <property type="entry name" value="ABC_transporter-like_ATP-bd"/>
</dbReference>
<comment type="similarity">
    <text evidence="2">Belongs to the ABC transporter superfamily.</text>
</comment>
<sequence>MDCVSFSYDGYEYLFDDFSLKISSGESVCILGANGSGKSTLLKILCGLAYPSKGSFWAFGQKITEDLLEDNRIAQKFHRRIGFIFQNSDAQLFNSRVWDEIAFGPYQLGLSKEEVRARVEDVLTMLNLKNLADRSPYRLSGGEKKKVAVASALILNPEVLILDEPTNGLDPKTQRWLIELLLELNKRGRTIITSTHNLDLAHAISKRALVLSEDHRLVYDGPCHQALADSQLLMSVNLIDEYHHVHDAKEHRHRYTHG</sequence>
<dbReference type="InterPro" id="IPR015856">
    <property type="entry name" value="ABC_transpr_CbiO/EcfA_su"/>
</dbReference>
<dbReference type="GO" id="GO:0016887">
    <property type="term" value="F:ATP hydrolysis activity"/>
    <property type="evidence" value="ECO:0007669"/>
    <property type="project" value="InterPro"/>
</dbReference>
<dbReference type="SUPFAM" id="SSF52540">
    <property type="entry name" value="P-loop containing nucleoside triphosphate hydrolases"/>
    <property type="match status" value="1"/>
</dbReference>
<evidence type="ECO:0000256" key="3">
    <source>
        <dbReference type="ARBA" id="ARBA00022448"/>
    </source>
</evidence>
<dbReference type="FunFam" id="3.40.50.300:FF:000224">
    <property type="entry name" value="Energy-coupling factor transporter ATP-binding protein EcfA"/>
    <property type="match status" value="1"/>
</dbReference>
<evidence type="ECO:0000256" key="6">
    <source>
        <dbReference type="ARBA" id="ARBA00022840"/>
    </source>
</evidence>
<dbReference type="GO" id="GO:0043190">
    <property type="term" value="C:ATP-binding cassette (ABC) transporter complex"/>
    <property type="evidence" value="ECO:0007669"/>
    <property type="project" value="TreeGrafter"/>
</dbReference>
<dbReference type="PANTHER" id="PTHR43553">
    <property type="entry name" value="HEAVY METAL TRANSPORTER"/>
    <property type="match status" value="1"/>
</dbReference>
<keyword evidence="4" id="KW-1003">Cell membrane</keyword>
<gene>
    <name evidence="10" type="ORF">910</name>
</gene>
<dbReference type="InterPro" id="IPR003593">
    <property type="entry name" value="AAA+_ATPase"/>
</dbReference>
<evidence type="ECO:0000256" key="2">
    <source>
        <dbReference type="ARBA" id="ARBA00005417"/>
    </source>
</evidence>
<dbReference type="Proteomes" id="UP000045545">
    <property type="component" value="Unassembled WGS sequence"/>
</dbReference>
<dbReference type="InterPro" id="IPR050095">
    <property type="entry name" value="ECF_ABC_transporter_ATP-bd"/>
</dbReference>
<keyword evidence="7" id="KW-1278">Translocase</keyword>
<reference evidence="10 11" key="1">
    <citation type="submission" date="2015-03" db="EMBL/GenBank/DDBJ databases">
        <authorList>
            <person name="Murphy D."/>
        </authorList>
    </citation>
    <scope>NUCLEOTIDE SEQUENCE [LARGE SCALE GENOMIC DNA]</scope>
    <source>
        <strain evidence="10 11">OL-4</strain>
    </source>
</reference>